<reference evidence="4" key="1">
    <citation type="journal article" date="2021" name="PeerJ">
        <title>Extensive microbial diversity within the chicken gut microbiome revealed by metagenomics and culture.</title>
        <authorList>
            <person name="Gilroy R."/>
            <person name="Ravi A."/>
            <person name="Getino M."/>
            <person name="Pursley I."/>
            <person name="Horton D.L."/>
            <person name="Alikhan N.F."/>
            <person name="Baker D."/>
            <person name="Gharbi K."/>
            <person name="Hall N."/>
            <person name="Watson M."/>
            <person name="Adriaenssens E.M."/>
            <person name="Foster-Nyarko E."/>
            <person name="Jarju S."/>
            <person name="Secka A."/>
            <person name="Antonio M."/>
            <person name="Oren A."/>
            <person name="Chaudhuri R.R."/>
            <person name="La Ragione R."/>
            <person name="Hildebrand F."/>
            <person name="Pallen M.J."/>
        </authorList>
    </citation>
    <scope>NUCLEOTIDE SEQUENCE</scope>
    <source>
        <strain evidence="4">1345</strain>
    </source>
</reference>
<evidence type="ECO:0000256" key="2">
    <source>
        <dbReference type="ARBA" id="ARBA00022777"/>
    </source>
</evidence>
<accession>A0A9D2CSP2</accession>
<dbReference type="EC" id="2.7.1.49" evidence="4"/>
<feature type="domain" description="Carbohydrate kinase PfkB" evidence="3">
    <location>
        <begin position="9"/>
        <end position="146"/>
    </location>
</feature>
<gene>
    <name evidence="4" type="ORF">H9729_04215</name>
</gene>
<dbReference type="PANTHER" id="PTHR10584:SF166">
    <property type="entry name" value="RIBOKINASE"/>
    <property type="match status" value="1"/>
</dbReference>
<dbReference type="PANTHER" id="PTHR10584">
    <property type="entry name" value="SUGAR KINASE"/>
    <property type="match status" value="1"/>
</dbReference>
<comment type="caution">
    <text evidence="4">The sequence shown here is derived from an EMBL/GenBank/DDBJ whole genome shotgun (WGS) entry which is preliminary data.</text>
</comment>
<dbReference type="InterPro" id="IPR011611">
    <property type="entry name" value="PfkB_dom"/>
</dbReference>
<dbReference type="GO" id="GO:0008972">
    <property type="term" value="F:phosphomethylpyrimidine kinase activity"/>
    <property type="evidence" value="ECO:0007669"/>
    <property type="project" value="UniProtKB-EC"/>
</dbReference>
<sequence length="178" mass="18900">MIGYGLERAHAKGLLTIFNPAPAKVFPEEILRNVRLLVANEIEAVQITQTSSLLQALESLRRRAATQAVVTLGEKGSLLIDGERDIRQIPAVHVQAVDTTAAGDTFIGVVGSCLAQGLPLESAMARATVASALTVTKSGAQCSIPTREDCERFAKEKNISVKAKTLGSEDFAWLASLG</sequence>
<evidence type="ECO:0000256" key="1">
    <source>
        <dbReference type="ARBA" id="ARBA00022679"/>
    </source>
</evidence>
<reference evidence="4" key="2">
    <citation type="submission" date="2021-04" db="EMBL/GenBank/DDBJ databases">
        <authorList>
            <person name="Gilroy R."/>
        </authorList>
    </citation>
    <scope>NUCLEOTIDE SEQUENCE</scope>
    <source>
        <strain evidence="4">1345</strain>
    </source>
</reference>
<dbReference type="Pfam" id="PF00294">
    <property type="entry name" value="PfkB"/>
    <property type="match status" value="1"/>
</dbReference>
<keyword evidence="2 4" id="KW-0418">Kinase</keyword>
<proteinExistence type="predicted"/>
<dbReference type="Gene3D" id="3.40.1190.20">
    <property type="match status" value="1"/>
</dbReference>
<organism evidence="4 5">
    <name type="scientific">Candidatus Borkfalkia excrementigallinarum</name>
    <dbReference type="NCBI Taxonomy" id="2838506"/>
    <lineage>
        <taxon>Bacteria</taxon>
        <taxon>Bacillati</taxon>
        <taxon>Bacillota</taxon>
        <taxon>Clostridia</taxon>
        <taxon>Christensenellales</taxon>
        <taxon>Christensenellaceae</taxon>
        <taxon>Candidatus Borkfalkia</taxon>
    </lineage>
</organism>
<protein>
    <submittedName>
        <fullName evidence="4">Bifunctional hydroxymethylpyrimidine kinase/phosphomethylpyrimidine kinase</fullName>
        <ecNumber evidence="4">2.7.1.49</ecNumber>
        <ecNumber evidence="4">2.7.4.7</ecNumber>
    </submittedName>
</protein>
<evidence type="ECO:0000313" key="4">
    <source>
        <dbReference type="EMBL" id="HIY96871.1"/>
    </source>
</evidence>
<dbReference type="EMBL" id="DXCQ01000030">
    <property type="protein sequence ID" value="HIY96871.1"/>
    <property type="molecule type" value="Genomic_DNA"/>
</dbReference>
<keyword evidence="1 4" id="KW-0808">Transferase</keyword>
<dbReference type="SUPFAM" id="SSF53613">
    <property type="entry name" value="Ribokinase-like"/>
    <property type="match status" value="1"/>
</dbReference>
<dbReference type="Proteomes" id="UP000886750">
    <property type="component" value="Unassembled WGS sequence"/>
</dbReference>
<dbReference type="InterPro" id="IPR029056">
    <property type="entry name" value="Ribokinase-like"/>
</dbReference>
<dbReference type="GO" id="GO:0008902">
    <property type="term" value="F:hydroxymethylpyrimidine kinase activity"/>
    <property type="evidence" value="ECO:0007669"/>
    <property type="project" value="UniProtKB-EC"/>
</dbReference>
<evidence type="ECO:0000313" key="5">
    <source>
        <dbReference type="Proteomes" id="UP000886750"/>
    </source>
</evidence>
<name>A0A9D2CSP2_9FIRM</name>
<dbReference type="EC" id="2.7.4.7" evidence="4"/>
<evidence type="ECO:0000259" key="3">
    <source>
        <dbReference type="Pfam" id="PF00294"/>
    </source>
</evidence>
<dbReference type="AlphaFoldDB" id="A0A9D2CSP2"/>